<gene>
    <name evidence="1" type="ORF">CDAR_399531</name>
</gene>
<name>A0AAV4SXB2_9ARAC</name>
<dbReference type="EMBL" id="BPLQ01008641">
    <property type="protein sequence ID" value="GIY38584.1"/>
    <property type="molecule type" value="Genomic_DNA"/>
</dbReference>
<reference evidence="1 2" key="1">
    <citation type="submission" date="2021-06" db="EMBL/GenBank/DDBJ databases">
        <title>Caerostris darwini draft genome.</title>
        <authorList>
            <person name="Kono N."/>
            <person name="Arakawa K."/>
        </authorList>
    </citation>
    <scope>NUCLEOTIDE SEQUENCE [LARGE SCALE GENOMIC DNA]</scope>
</reference>
<accession>A0AAV4SXB2</accession>
<dbReference type="Proteomes" id="UP001054837">
    <property type="component" value="Unassembled WGS sequence"/>
</dbReference>
<evidence type="ECO:0000313" key="1">
    <source>
        <dbReference type="EMBL" id="GIY38584.1"/>
    </source>
</evidence>
<evidence type="ECO:0000313" key="2">
    <source>
        <dbReference type="Proteomes" id="UP001054837"/>
    </source>
</evidence>
<protein>
    <recommendedName>
        <fullName evidence="3">Maturase K</fullName>
    </recommendedName>
</protein>
<sequence>MMVCGDIYQQHQFSSISPSVSPSGVTSIIRELNVRKSGHDKVPNKAILCLPMKVTNHLTKIFNKRSIMLFPNFMEVCLHHYYFQTRSRPKFRSKLQTDKFPKFYD</sequence>
<dbReference type="AlphaFoldDB" id="A0AAV4SXB2"/>
<proteinExistence type="predicted"/>
<organism evidence="1 2">
    <name type="scientific">Caerostris darwini</name>
    <dbReference type="NCBI Taxonomy" id="1538125"/>
    <lineage>
        <taxon>Eukaryota</taxon>
        <taxon>Metazoa</taxon>
        <taxon>Ecdysozoa</taxon>
        <taxon>Arthropoda</taxon>
        <taxon>Chelicerata</taxon>
        <taxon>Arachnida</taxon>
        <taxon>Araneae</taxon>
        <taxon>Araneomorphae</taxon>
        <taxon>Entelegynae</taxon>
        <taxon>Araneoidea</taxon>
        <taxon>Araneidae</taxon>
        <taxon>Caerostris</taxon>
    </lineage>
</organism>
<keyword evidence="2" id="KW-1185">Reference proteome</keyword>
<comment type="caution">
    <text evidence="1">The sequence shown here is derived from an EMBL/GenBank/DDBJ whole genome shotgun (WGS) entry which is preliminary data.</text>
</comment>
<evidence type="ECO:0008006" key="3">
    <source>
        <dbReference type="Google" id="ProtNLM"/>
    </source>
</evidence>